<dbReference type="Gene3D" id="3.30.70.930">
    <property type="match status" value="1"/>
</dbReference>
<evidence type="ECO:0000256" key="2">
    <source>
        <dbReference type="SAM" id="MobiDB-lite"/>
    </source>
</evidence>
<dbReference type="NCBIfam" id="TIGR00106">
    <property type="entry name" value="MTH1187 family thiamine-binding protein"/>
    <property type="match status" value="1"/>
</dbReference>
<feature type="domain" description="Thiamine-binding protein" evidence="3">
    <location>
        <begin position="8"/>
        <end position="98"/>
    </location>
</feature>
<dbReference type="Pfam" id="PF01910">
    <property type="entry name" value="Thiamine_BP"/>
    <property type="match status" value="1"/>
</dbReference>
<gene>
    <name evidence="4" type="ORF">ZYGR_0A01970</name>
</gene>
<dbReference type="InterPro" id="IPR029756">
    <property type="entry name" value="MTH1187/YkoF-like"/>
</dbReference>
<dbReference type="AlphaFoldDB" id="A0A1Q2ZT82"/>
<sequence>MPKIPCLADLCMVPIGTGSASVSDFVTIVERRIRESHLKSTLHSAGTTIEGPWDEVFTLIGELHELAHENGYVRIQSSLRVGTRTDKHQTAQEKVDTVLQKLEKPH</sequence>
<dbReference type="EMBL" id="BDGX01000001">
    <property type="protein sequence ID" value="GAV46605.1"/>
    <property type="molecule type" value="Genomic_DNA"/>
</dbReference>
<proteinExistence type="inferred from homology"/>
<dbReference type="Proteomes" id="UP000187013">
    <property type="component" value="Unassembled WGS sequence"/>
</dbReference>
<feature type="region of interest" description="Disordered" evidence="2">
    <location>
        <begin position="83"/>
        <end position="106"/>
    </location>
</feature>
<organism evidence="4 5">
    <name type="scientific">Zygosaccharomyces rouxii</name>
    <dbReference type="NCBI Taxonomy" id="4956"/>
    <lineage>
        <taxon>Eukaryota</taxon>
        <taxon>Fungi</taxon>
        <taxon>Dikarya</taxon>
        <taxon>Ascomycota</taxon>
        <taxon>Saccharomycotina</taxon>
        <taxon>Saccharomycetes</taxon>
        <taxon>Saccharomycetales</taxon>
        <taxon>Saccharomycetaceae</taxon>
        <taxon>Zygosaccharomyces</taxon>
    </lineage>
</organism>
<dbReference type="InterPro" id="IPR002767">
    <property type="entry name" value="Thiamine_BP"/>
</dbReference>
<dbReference type="PANTHER" id="PTHR33777:SF1">
    <property type="entry name" value="UPF0045 PROTEIN ECM15"/>
    <property type="match status" value="1"/>
</dbReference>
<name>A0A1Q2ZT82_ZYGRO</name>
<dbReference type="GO" id="GO:0005829">
    <property type="term" value="C:cytosol"/>
    <property type="evidence" value="ECO:0007669"/>
    <property type="project" value="TreeGrafter"/>
</dbReference>
<reference evidence="4 5" key="1">
    <citation type="submission" date="2016-08" db="EMBL/GenBank/DDBJ databases">
        <title>Draft genome sequence of allopolyploid Zygosaccharomyces rouxii.</title>
        <authorList>
            <person name="Watanabe J."/>
            <person name="Uehara K."/>
            <person name="Mogi Y."/>
            <person name="Tsukioka Y."/>
        </authorList>
    </citation>
    <scope>NUCLEOTIDE SEQUENCE [LARGE SCALE GENOMIC DNA]</scope>
    <source>
        <strain evidence="4 5">NBRC 110957</strain>
    </source>
</reference>
<evidence type="ECO:0000259" key="3">
    <source>
        <dbReference type="Pfam" id="PF01910"/>
    </source>
</evidence>
<comment type="similarity">
    <text evidence="1">Belongs to the UPF0045 family.</text>
</comment>
<comment type="caution">
    <text evidence="4">The sequence shown here is derived from an EMBL/GenBank/DDBJ whole genome shotgun (WGS) entry which is preliminary data.</text>
</comment>
<dbReference type="SUPFAM" id="SSF89957">
    <property type="entry name" value="MTH1187/YkoF-like"/>
    <property type="match status" value="1"/>
</dbReference>
<protein>
    <recommendedName>
        <fullName evidence="3">Thiamine-binding protein domain-containing protein</fullName>
    </recommendedName>
</protein>
<evidence type="ECO:0000256" key="1">
    <source>
        <dbReference type="ARBA" id="ARBA00010272"/>
    </source>
</evidence>
<dbReference type="eggNOG" id="ENOG502S45I">
    <property type="taxonomic scope" value="Eukaryota"/>
</dbReference>
<dbReference type="OMA" id="RVIGQCH"/>
<dbReference type="InterPro" id="IPR051614">
    <property type="entry name" value="UPF0045_domain"/>
</dbReference>
<accession>A0A1Q2ZT82</accession>
<evidence type="ECO:0000313" key="5">
    <source>
        <dbReference type="Proteomes" id="UP000187013"/>
    </source>
</evidence>
<evidence type="ECO:0000313" key="4">
    <source>
        <dbReference type="EMBL" id="GAV46605.1"/>
    </source>
</evidence>
<dbReference type="OrthoDB" id="5587367at2759"/>
<dbReference type="PANTHER" id="PTHR33777">
    <property type="entry name" value="UPF0045 PROTEIN ECM15"/>
    <property type="match status" value="1"/>
</dbReference>